<dbReference type="Proteomes" id="UP001272242">
    <property type="component" value="Unassembled WGS sequence"/>
</dbReference>
<comment type="pathway">
    <text evidence="3 13">Amino-acid biosynthesis; L-threonine biosynthesis; L-threonine from L-aspartate: step 1/5.</text>
</comment>
<comment type="catalytic activity">
    <reaction evidence="12">
        <text>L-aspartate + ATP = 4-phospho-L-aspartate + ADP</text>
        <dbReference type="Rhea" id="RHEA:23776"/>
        <dbReference type="ChEBI" id="CHEBI:29991"/>
        <dbReference type="ChEBI" id="CHEBI:30616"/>
        <dbReference type="ChEBI" id="CHEBI:57535"/>
        <dbReference type="ChEBI" id="CHEBI:456216"/>
        <dbReference type="EC" id="2.7.2.4"/>
    </reaction>
</comment>
<dbReference type="InterPro" id="IPR001048">
    <property type="entry name" value="Asp/Glu/Uridylate_kinase"/>
</dbReference>
<dbReference type="NCBIfam" id="NF005155">
    <property type="entry name" value="PRK06635.1-4"/>
    <property type="match status" value="1"/>
</dbReference>
<dbReference type="SUPFAM" id="SSF53633">
    <property type="entry name" value="Carbamate kinase-like"/>
    <property type="match status" value="1"/>
</dbReference>
<evidence type="ECO:0000256" key="8">
    <source>
        <dbReference type="ARBA" id="ARBA00022741"/>
    </source>
</evidence>
<dbReference type="InterPro" id="IPR036393">
    <property type="entry name" value="AceGlu_kinase-like_sf"/>
</dbReference>
<comment type="pathway">
    <text evidence="2 13">Amino-acid biosynthesis; L-methionine biosynthesis via de novo pathway; L-homoserine from L-aspartate: step 1/3.</text>
</comment>
<evidence type="ECO:0000313" key="16">
    <source>
        <dbReference type="Proteomes" id="UP001272242"/>
    </source>
</evidence>
<dbReference type="NCBIfam" id="NF005154">
    <property type="entry name" value="PRK06635.1-2"/>
    <property type="match status" value="1"/>
</dbReference>
<feature type="domain" description="ACT" evidence="14">
    <location>
        <begin position="268"/>
        <end position="350"/>
    </location>
</feature>
<keyword evidence="8" id="KW-0547">Nucleotide-binding</keyword>
<name>A0ABU5EZI1_9BACT</name>
<dbReference type="InterPro" id="IPR045865">
    <property type="entry name" value="ACT-like_dom_sf"/>
</dbReference>
<dbReference type="NCBIfam" id="TIGR00657">
    <property type="entry name" value="asp_kinases"/>
    <property type="match status" value="1"/>
</dbReference>
<dbReference type="Pfam" id="PF22468">
    <property type="entry name" value="ACT_9"/>
    <property type="match status" value="4"/>
</dbReference>
<accession>A0ABU5EZI1</accession>
<dbReference type="Gene3D" id="3.30.2130.10">
    <property type="entry name" value="VC0802-like"/>
    <property type="match status" value="2"/>
</dbReference>
<evidence type="ECO:0000256" key="4">
    <source>
        <dbReference type="ARBA" id="ARBA00010122"/>
    </source>
</evidence>
<dbReference type="InterPro" id="IPR041740">
    <property type="entry name" value="AKii-LysC-BS"/>
</dbReference>
<dbReference type="SUPFAM" id="SSF55021">
    <property type="entry name" value="ACT-like"/>
    <property type="match status" value="4"/>
</dbReference>
<dbReference type="PANTHER" id="PTHR21499">
    <property type="entry name" value="ASPARTATE KINASE"/>
    <property type="match status" value="1"/>
</dbReference>
<keyword evidence="6 13" id="KW-0028">Amino-acid biosynthesis</keyword>
<dbReference type="CDD" id="cd04923">
    <property type="entry name" value="ACT_AK-LysC-DapG-like_2"/>
    <property type="match status" value="1"/>
</dbReference>
<evidence type="ECO:0000256" key="13">
    <source>
        <dbReference type="RuleBase" id="RU004249"/>
    </source>
</evidence>
<evidence type="ECO:0000256" key="12">
    <source>
        <dbReference type="ARBA" id="ARBA00047872"/>
    </source>
</evidence>
<dbReference type="PROSITE" id="PS00324">
    <property type="entry name" value="ASPARTOKINASE"/>
    <property type="match status" value="1"/>
</dbReference>
<keyword evidence="9 15" id="KW-0418">Kinase</keyword>
<dbReference type="Pfam" id="PF00696">
    <property type="entry name" value="AA_kinase"/>
    <property type="match status" value="1"/>
</dbReference>
<comment type="caution">
    <text evidence="15">The sequence shown here is derived from an EMBL/GenBank/DDBJ whole genome shotgun (WGS) entry which is preliminary data.</text>
</comment>
<dbReference type="InterPro" id="IPR001341">
    <property type="entry name" value="Asp_kinase"/>
</dbReference>
<evidence type="ECO:0000256" key="5">
    <source>
        <dbReference type="ARBA" id="ARBA00013059"/>
    </source>
</evidence>
<evidence type="ECO:0000256" key="6">
    <source>
        <dbReference type="ARBA" id="ARBA00022605"/>
    </source>
</evidence>
<evidence type="ECO:0000256" key="2">
    <source>
        <dbReference type="ARBA" id="ARBA00004986"/>
    </source>
</evidence>
<comment type="pathway">
    <text evidence="1 13">Amino-acid biosynthesis; L-lysine biosynthesis via DAP pathway; (S)-tetrahydrodipicolinate from L-aspartate: step 1/4.</text>
</comment>
<keyword evidence="11" id="KW-0457">Lysine biosynthesis</keyword>
<evidence type="ECO:0000256" key="9">
    <source>
        <dbReference type="ARBA" id="ARBA00022777"/>
    </source>
</evidence>
<keyword evidence="7 15" id="KW-0808">Transferase</keyword>
<reference evidence="16" key="1">
    <citation type="journal article" date="2023" name="Mar. Drugs">
        <title>Gemmata algarum, a Novel Planctomycete Isolated from an Algal Mat, Displays Antimicrobial Activity.</title>
        <authorList>
            <person name="Kumar G."/>
            <person name="Kallscheuer N."/>
            <person name="Kashif M."/>
            <person name="Ahamad S."/>
            <person name="Jagadeeshwari U."/>
            <person name="Pannikurungottu S."/>
            <person name="Haufschild T."/>
            <person name="Kabuu M."/>
            <person name="Sasikala C."/>
            <person name="Jogler C."/>
            <person name="Ramana C."/>
        </authorList>
    </citation>
    <scope>NUCLEOTIDE SEQUENCE [LARGE SCALE GENOMIC DNA]</scope>
    <source>
        <strain evidence="16">JC673</strain>
    </source>
</reference>
<evidence type="ECO:0000313" key="15">
    <source>
        <dbReference type="EMBL" id="MDY3560718.1"/>
    </source>
</evidence>
<evidence type="ECO:0000256" key="7">
    <source>
        <dbReference type="ARBA" id="ARBA00022679"/>
    </source>
</evidence>
<dbReference type="PANTHER" id="PTHR21499:SF3">
    <property type="entry name" value="ASPARTOKINASE"/>
    <property type="match status" value="1"/>
</dbReference>
<feature type="domain" description="ACT" evidence="14">
    <location>
        <begin position="572"/>
        <end position="631"/>
    </location>
</feature>
<protein>
    <recommendedName>
        <fullName evidence="5">aspartate kinase</fullName>
        <ecNumber evidence="5">2.7.2.4</ecNumber>
    </recommendedName>
</protein>
<dbReference type="EC" id="2.7.2.4" evidence="5"/>
<keyword evidence="16" id="KW-1185">Reference proteome</keyword>
<dbReference type="GO" id="GO:0004072">
    <property type="term" value="F:aspartate kinase activity"/>
    <property type="evidence" value="ECO:0007669"/>
    <property type="project" value="UniProtKB-EC"/>
</dbReference>
<gene>
    <name evidence="15" type="ORF">R5W23_001964</name>
</gene>
<dbReference type="CDD" id="cd04936">
    <property type="entry name" value="ACT_AKii-LysC-BS-like_2"/>
    <property type="match status" value="1"/>
</dbReference>
<organism evidence="15 16">
    <name type="scientific">Gemmata algarum</name>
    <dbReference type="NCBI Taxonomy" id="2975278"/>
    <lineage>
        <taxon>Bacteria</taxon>
        <taxon>Pseudomonadati</taxon>
        <taxon>Planctomycetota</taxon>
        <taxon>Planctomycetia</taxon>
        <taxon>Gemmatales</taxon>
        <taxon>Gemmataceae</taxon>
        <taxon>Gemmata</taxon>
    </lineage>
</organism>
<keyword evidence="10" id="KW-0067">ATP-binding</keyword>
<evidence type="ECO:0000256" key="3">
    <source>
        <dbReference type="ARBA" id="ARBA00005139"/>
    </source>
</evidence>
<evidence type="ECO:0000256" key="1">
    <source>
        <dbReference type="ARBA" id="ARBA00004766"/>
    </source>
</evidence>
<dbReference type="EMBL" id="JAXBLV010000182">
    <property type="protein sequence ID" value="MDY3560718.1"/>
    <property type="molecule type" value="Genomic_DNA"/>
</dbReference>
<evidence type="ECO:0000256" key="11">
    <source>
        <dbReference type="ARBA" id="ARBA00023154"/>
    </source>
</evidence>
<feature type="domain" description="ACT" evidence="14">
    <location>
        <begin position="491"/>
        <end position="569"/>
    </location>
</feature>
<evidence type="ECO:0000259" key="14">
    <source>
        <dbReference type="PROSITE" id="PS51671"/>
    </source>
</evidence>
<dbReference type="CDD" id="cd04261">
    <property type="entry name" value="AAK_AKii-LysC-BS"/>
    <property type="match status" value="1"/>
</dbReference>
<dbReference type="InterPro" id="IPR018042">
    <property type="entry name" value="Aspartate_kinase_CS"/>
</dbReference>
<dbReference type="RefSeq" id="WP_320687252.1">
    <property type="nucleotide sequence ID" value="NZ_JAXBLV010000182.1"/>
</dbReference>
<dbReference type="InterPro" id="IPR054352">
    <property type="entry name" value="ACT_Aspartokinase"/>
</dbReference>
<dbReference type="PROSITE" id="PS51671">
    <property type="entry name" value="ACT"/>
    <property type="match status" value="3"/>
</dbReference>
<dbReference type="CDD" id="cd04913">
    <property type="entry name" value="ACT_AKii-LysC-BS-like_1"/>
    <property type="match status" value="2"/>
</dbReference>
<dbReference type="InterPro" id="IPR002912">
    <property type="entry name" value="ACT_dom"/>
</dbReference>
<evidence type="ECO:0000256" key="10">
    <source>
        <dbReference type="ARBA" id="ARBA00022840"/>
    </source>
</evidence>
<comment type="similarity">
    <text evidence="4">Belongs to the aspartokinase family.</text>
</comment>
<sequence>MGVVVQKFGGSSVKDAESVMEAARKAIRAKHAGNSVIVVVSAQGSTTDDLIAKAAEITSEPSAREMDMLLATGEQISIALTAMAIQELGERAVSFTGPQVGIVTDSTHRKARIKKIDTQRLCEALDSGHIVVLAGFQGIDEQGDISTLGRGGSDTTAVAVAAAVKLAGYEVECEIYTDVDGVYTTDPRIVPDARKMDAISYDEMLEMASMGAGVMHSRSIEFAKKFDVPLMVRNAKSDAVGTWIMPEAPWMSEIPACGVALAADESRLLLEGVPDRPGVSHRIFAALADANIAVDMIAQSVGIGGKATIGFTVLNTELDRTKKILGPIVGELGATLNETGKVSKVSVVGAGMRAISGVAERMFQALAAEGVNLKMITTGDIKISVLVEEDGAAESAVIEPGPAEPIKKAHLESKKAVRGRRALRAVHAAFALAQPRKGAGAQPAAHGEFRPRPAPLVLPAKTEREAAIARLAGMEDVLVSGVQLNNEQSRVTIYDLPDQPGNCSKVFNAVATGGILVDMIVQNQSGPAKAELSFTVPRADLTRALKRTQDVVREIDPGCRVVGDGDISVLFVLGVGMRTHTGVAKTMFGALAAKGINIAMINTSEVCVGVVVERARGEEALACLTEAFKLG</sequence>
<proteinExistence type="inferred from homology"/>
<dbReference type="Gene3D" id="3.40.1160.10">
    <property type="entry name" value="Acetylglutamate kinase-like"/>
    <property type="match status" value="1"/>
</dbReference>